<comment type="caution">
    <text evidence="3">The sequence shown here is derived from an EMBL/GenBank/DDBJ whole genome shotgun (WGS) entry which is preliminary data.</text>
</comment>
<accession>A0AAW0G5Q6</accession>
<dbReference type="Pfam" id="PF00561">
    <property type="entry name" value="Abhydrolase_1"/>
    <property type="match status" value="1"/>
</dbReference>
<dbReference type="GO" id="GO:0008474">
    <property type="term" value="F:palmitoyl-(protein) hydrolase activity"/>
    <property type="evidence" value="ECO:0007669"/>
    <property type="project" value="TreeGrafter"/>
</dbReference>
<reference evidence="3 4" key="1">
    <citation type="submission" date="2022-09" db="EMBL/GenBank/DDBJ databases">
        <authorList>
            <person name="Palmer J.M."/>
        </authorList>
    </citation>
    <scope>NUCLEOTIDE SEQUENCE [LARGE SCALE GENOMIC DNA]</scope>
    <source>
        <strain evidence="3 4">DSM 7382</strain>
    </source>
</reference>
<dbReference type="PANTHER" id="PTHR12277">
    <property type="entry name" value="ALPHA/BETA HYDROLASE DOMAIN-CONTAINING PROTEIN"/>
    <property type="match status" value="1"/>
</dbReference>
<keyword evidence="1" id="KW-0472">Membrane</keyword>
<sequence>MFRLSAINKNIRTLNYARKVNRPFLYARTSFVKYQSALWRPHLKVPFTLSGLLSLQPTGDAPSPWLALGVFIGLPTVLWAYKSLMMFIFQRKIIYMGYAPLGARTEVLGQDIRIPKGLHCREVCVAGEKNVKLYGIYVCRKESYPRSPKTILVYLQGNAGNPLSRLPVFERLLSDKPSDTAVLAIAPRSYWKSSSRRATERGLLSDYRHVLQYTMNQYPDSNVVLYGHSLGGAIAVCLAAQLNALDHPSIKGLILENPFASVPGMVKALYPERWLPYHYMGPLVFDKWDALQEMQNMHEASLLRKLSQNMLVLLSEKDEVVPTEMGRALFEAASDTPTVIPSPKPLMRRGELVVIRGALHEDGWMRRQWVVVMDKYLASN</sequence>
<evidence type="ECO:0000256" key="1">
    <source>
        <dbReference type="SAM" id="Phobius"/>
    </source>
</evidence>
<dbReference type="PANTHER" id="PTHR12277:SF64">
    <property type="entry name" value="SUPERFAMILY HYDROLASE, PUTATIVE (AFU_ORTHOLOGUE AFUA_3G01760)-RELATED"/>
    <property type="match status" value="1"/>
</dbReference>
<name>A0AAW0G5Q6_9APHY</name>
<dbReference type="AlphaFoldDB" id="A0AAW0G5Q6"/>
<keyword evidence="4" id="KW-1185">Reference proteome</keyword>
<keyword evidence="1" id="KW-0812">Transmembrane</keyword>
<feature type="domain" description="AB hydrolase-1" evidence="2">
    <location>
        <begin position="151"/>
        <end position="278"/>
    </location>
</feature>
<dbReference type="InterPro" id="IPR000073">
    <property type="entry name" value="AB_hydrolase_1"/>
</dbReference>
<dbReference type="Gene3D" id="3.40.50.1820">
    <property type="entry name" value="alpha/beta hydrolase"/>
    <property type="match status" value="1"/>
</dbReference>
<keyword evidence="1" id="KW-1133">Transmembrane helix</keyword>
<dbReference type="InterPro" id="IPR029058">
    <property type="entry name" value="AB_hydrolase_fold"/>
</dbReference>
<proteinExistence type="predicted"/>
<organism evidence="3 4">
    <name type="scientific">Cerrena zonata</name>
    <dbReference type="NCBI Taxonomy" id="2478898"/>
    <lineage>
        <taxon>Eukaryota</taxon>
        <taxon>Fungi</taxon>
        <taxon>Dikarya</taxon>
        <taxon>Basidiomycota</taxon>
        <taxon>Agaricomycotina</taxon>
        <taxon>Agaricomycetes</taxon>
        <taxon>Polyporales</taxon>
        <taxon>Cerrenaceae</taxon>
        <taxon>Cerrena</taxon>
    </lineage>
</organism>
<dbReference type="GO" id="GO:0016020">
    <property type="term" value="C:membrane"/>
    <property type="evidence" value="ECO:0007669"/>
    <property type="project" value="TreeGrafter"/>
</dbReference>
<evidence type="ECO:0000313" key="4">
    <source>
        <dbReference type="Proteomes" id="UP001385951"/>
    </source>
</evidence>
<protein>
    <recommendedName>
        <fullName evidence="2">AB hydrolase-1 domain-containing protein</fullName>
    </recommendedName>
</protein>
<dbReference type="Proteomes" id="UP001385951">
    <property type="component" value="Unassembled WGS sequence"/>
</dbReference>
<evidence type="ECO:0000313" key="3">
    <source>
        <dbReference type="EMBL" id="KAK7685051.1"/>
    </source>
</evidence>
<evidence type="ECO:0000259" key="2">
    <source>
        <dbReference type="Pfam" id="PF00561"/>
    </source>
</evidence>
<feature type="transmembrane region" description="Helical" evidence="1">
    <location>
        <begin position="63"/>
        <end position="81"/>
    </location>
</feature>
<gene>
    <name evidence="3" type="ORF">QCA50_011888</name>
</gene>
<dbReference type="SUPFAM" id="SSF53474">
    <property type="entry name" value="alpha/beta-Hydrolases"/>
    <property type="match status" value="1"/>
</dbReference>
<dbReference type="EMBL" id="JASBNA010000022">
    <property type="protein sequence ID" value="KAK7685051.1"/>
    <property type="molecule type" value="Genomic_DNA"/>
</dbReference>